<dbReference type="InterPro" id="IPR036047">
    <property type="entry name" value="F-box-like_dom_sf"/>
</dbReference>
<organism evidence="3 4">
    <name type="scientific">Cyclocybe aegerita</name>
    <name type="common">Black poplar mushroom</name>
    <name type="synonym">Agrocybe aegerita</name>
    <dbReference type="NCBI Taxonomy" id="1973307"/>
    <lineage>
        <taxon>Eukaryota</taxon>
        <taxon>Fungi</taxon>
        <taxon>Dikarya</taxon>
        <taxon>Basidiomycota</taxon>
        <taxon>Agaricomycotina</taxon>
        <taxon>Agaricomycetes</taxon>
        <taxon>Agaricomycetidae</taxon>
        <taxon>Agaricales</taxon>
        <taxon>Agaricineae</taxon>
        <taxon>Bolbitiaceae</taxon>
        <taxon>Cyclocybe</taxon>
    </lineage>
</organism>
<comment type="caution">
    <text evidence="3">The sequence shown here is derived from an EMBL/GenBank/DDBJ whole genome shotgun (WGS) entry which is preliminary data.</text>
</comment>
<keyword evidence="1" id="KW-0732">Signal</keyword>
<accession>A0A8S0XPY3</accession>
<evidence type="ECO:0000259" key="2">
    <source>
        <dbReference type="PROSITE" id="PS50181"/>
    </source>
</evidence>
<dbReference type="PROSITE" id="PS50181">
    <property type="entry name" value="FBOX"/>
    <property type="match status" value="1"/>
</dbReference>
<dbReference type="InterPro" id="IPR001810">
    <property type="entry name" value="F-box_dom"/>
</dbReference>
<name>A0A8S0XPY3_CYCAE</name>
<feature type="chain" id="PRO_5035881612" description="F-box domain-containing protein" evidence="1">
    <location>
        <begin position="29"/>
        <end position="698"/>
    </location>
</feature>
<proteinExistence type="predicted"/>
<feature type="signal peptide" evidence="1">
    <location>
        <begin position="1"/>
        <end position="28"/>
    </location>
</feature>
<dbReference type="Proteomes" id="UP000467700">
    <property type="component" value="Unassembled WGS sequence"/>
</dbReference>
<dbReference type="CDD" id="cd09917">
    <property type="entry name" value="F-box_SF"/>
    <property type="match status" value="1"/>
</dbReference>
<dbReference type="SUPFAM" id="SSF81383">
    <property type="entry name" value="F-box domain"/>
    <property type="match status" value="1"/>
</dbReference>
<evidence type="ECO:0000256" key="1">
    <source>
        <dbReference type="SAM" id="SignalP"/>
    </source>
</evidence>
<dbReference type="AlphaFoldDB" id="A0A8S0XPY3"/>
<dbReference type="EMBL" id="CACVBS010000035">
    <property type="protein sequence ID" value="CAA7262367.1"/>
    <property type="molecule type" value="Genomic_DNA"/>
</dbReference>
<reference evidence="3 4" key="1">
    <citation type="submission" date="2020-01" db="EMBL/GenBank/DDBJ databases">
        <authorList>
            <person name="Gupta K D."/>
        </authorList>
    </citation>
    <scope>NUCLEOTIDE SEQUENCE [LARGE SCALE GENOMIC DNA]</scope>
</reference>
<gene>
    <name evidence="3" type="ORF">AAE3_LOCUS4332</name>
</gene>
<evidence type="ECO:0000313" key="4">
    <source>
        <dbReference type="Proteomes" id="UP000467700"/>
    </source>
</evidence>
<feature type="domain" description="F-box" evidence="2">
    <location>
        <begin position="1"/>
        <end position="48"/>
    </location>
</feature>
<keyword evidence="4" id="KW-1185">Reference proteome</keyword>
<evidence type="ECO:0000313" key="3">
    <source>
        <dbReference type="EMBL" id="CAA7262367.1"/>
    </source>
</evidence>
<dbReference type="OrthoDB" id="550575at2759"/>
<sequence>MLLDPLPAELVLHVLSFLPLSSLASIRAASCEWQEFFVTHEAVIYNQAAFFHGFTDQRTPVLDIDAVKWDYSYRVVPEDELDWVELCKRRIRVGDAWKGLAPSTVSHIKMKLPRGPSIMTPYHVAVDEDRGFALVTCRERGLHLLDIDTGDILWGLRGWHVAECVGFEYSDGFFVLERSEDTYEVWRLQELGPPPPEIELDPNSAPDEQQIQESRWGVAGAVNTQYNYPRSVDQDMVDNLRVAFEPHALLHVPEPVNAFKFVYPTLVTSAKERAYVWDVCTGRVVEVIENLQEKTDLGDEHPAPVVEPMPQLELEDPVAIQQGIFNGVPGFLVILQPLPQDENESPPPPSAELFFGPVEEVEHTDEHVFLMGRHLLKVFARAVPELRDLSGTSSPNADDETAHPGELVLEIPSFKMHFGRWRYAVKPRSGLWEEGSALVHYDLDTEQRECEPRKRNVDESFIEVHSSPGGSHFAALLSGSRLIVVPHFEKLLHENHAASPHEKEEALHNATLEIRLGSPRLGESMTMAYLWGDGGEGRIAVVTTNAIFVITLPCFPRAQKSFDTPPAIRIARVKDLMDPVCLSSVSYITLSDTGLFVNYEPRTDTNDTTANAETVDENVAANGVANNNAENSEAGAEALRKWEEKFEESLEDLDRFWEEQAADQDCQDVFLNPERPPFRPTFLRMHAINFLPSLRPDD</sequence>
<protein>
    <recommendedName>
        <fullName evidence="2">F-box domain-containing protein</fullName>
    </recommendedName>
</protein>